<dbReference type="AlphaFoldDB" id="A0A9W9NR11"/>
<dbReference type="Pfam" id="PF00011">
    <property type="entry name" value="HSP20"/>
    <property type="match status" value="1"/>
</dbReference>
<feature type="compositionally biased region" description="Basic and acidic residues" evidence="4">
    <location>
        <begin position="378"/>
        <end position="389"/>
    </location>
</feature>
<accession>A0A9W9NR11</accession>
<dbReference type="InterPro" id="IPR008978">
    <property type="entry name" value="HSP20-like_chaperone"/>
</dbReference>
<dbReference type="SUPFAM" id="SSF49764">
    <property type="entry name" value="HSP20-like chaperones"/>
    <property type="match status" value="1"/>
</dbReference>
<keyword evidence="1" id="KW-0346">Stress response</keyword>
<dbReference type="InterPro" id="IPR002068">
    <property type="entry name" value="A-crystallin/Hsp20_dom"/>
</dbReference>
<dbReference type="Proteomes" id="UP001147733">
    <property type="component" value="Unassembled WGS sequence"/>
</dbReference>
<dbReference type="InterPro" id="IPR031107">
    <property type="entry name" value="Small_HSP"/>
</dbReference>
<comment type="caution">
    <text evidence="6">The sequence shown here is derived from an EMBL/GenBank/DDBJ whole genome shotgun (WGS) entry which is preliminary data.</text>
</comment>
<keyword evidence="7" id="KW-1185">Reference proteome</keyword>
<reference evidence="6" key="2">
    <citation type="journal article" date="2023" name="IMA Fungus">
        <title>Comparative genomic study of the Penicillium genus elucidates a diverse pangenome and 15 lateral gene transfer events.</title>
        <authorList>
            <person name="Petersen C."/>
            <person name="Sorensen T."/>
            <person name="Nielsen M.R."/>
            <person name="Sondergaard T.E."/>
            <person name="Sorensen J.L."/>
            <person name="Fitzpatrick D.A."/>
            <person name="Frisvad J.C."/>
            <person name="Nielsen K.L."/>
        </authorList>
    </citation>
    <scope>NUCLEOTIDE SEQUENCE</scope>
    <source>
        <strain evidence="6">IBT 23319</strain>
    </source>
</reference>
<feature type="region of interest" description="Disordered" evidence="4">
    <location>
        <begin position="347"/>
        <end position="389"/>
    </location>
</feature>
<feature type="compositionally biased region" description="Basic and acidic residues" evidence="4">
    <location>
        <begin position="106"/>
        <end position="126"/>
    </location>
</feature>
<feature type="compositionally biased region" description="Polar residues" evidence="4">
    <location>
        <begin position="347"/>
        <end position="368"/>
    </location>
</feature>
<feature type="compositionally biased region" description="Basic and acidic residues" evidence="4">
    <location>
        <begin position="88"/>
        <end position="99"/>
    </location>
</feature>
<evidence type="ECO:0000313" key="7">
    <source>
        <dbReference type="Proteomes" id="UP001147733"/>
    </source>
</evidence>
<evidence type="ECO:0000313" key="6">
    <source>
        <dbReference type="EMBL" id="KAJ5224565.1"/>
    </source>
</evidence>
<evidence type="ECO:0000256" key="4">
    <source>
        <dbReference type="SAM" id="MobiDB-lite"/>
    </source>
</evidence>
<dbReference type="Gene3D" id="2.60.40.790">
    <property type="match status" value="1"/>
</dbReference>
<feature type="compositionally biased region" description="Basic residues" evidence="4">
    <location>
        <begin position="171"/>
        <end position="186"/>
    </location>
</feature>
<dbReference type="EMBL" id="JAPQKT010000007">
    <property type="protein sequence ID" value="KAJ5224565.1"/>
    <property type="molecule type" value="Genomic_DNA"/>
</dbReference>
<feature type="compositionally biased region" description="Basic residues" evidence="4">
    <location>
        <begin position="128"/>
        <end position="148"/>
    </location>
</feature>
<proteinExistence type="inferred from homology"/>
<feature type="domain" description="SHSP" evidence="5">
    <location>
        <begin position="221"/>
        <end position="346"/>
    </location>
</feature>
<organism evidence="6 7">
    <name type="scientific">Penicillium citrinum</name>
    <dbReference type="NCBI Taxonomy" id="5077"/>
    <lineage>
        <taxon>Eukaryota</taxon>
        <taxon>Fungi</taxon>
        <taxon>Dikarya</taxon>
        <taxon>Ascomycota</taxon>
        <taxon>Pezizomycotina</taxon>
        <taxon>Eurotiomycetes</taxon>
        <taxon>Eurotiomycetidae</taxon>
        <taxon>Eurotiales</taxon>
        <taxon>Aspergillaceae</taxon>
        <taxon>Penicillium</taxon>
    </lineage>
</organism>
<dbReference type="CDD" id="cd06464">
    <property type="entry name" value="ACD_sHsps-like"/>
    <property type="match status" value="1"/>
</dbReference>
<feature type="compositionally biased region" description="Basic residues" evidence="4">
    <location>
        <begin position="31"/>
        <end position="51"/>
    </location>
</feature>
<sequence>MASIYYLNNPSNPLWDYISTALEDHPFFAPRGHHPHQHPHPHSRHHAHHHGGPFWGWGAYPQTEATRGPEVNQSSGQTSESTPGPSTESEKPHAEKEAASPESDTDTFHHGPCDKGKDKAYDEGCSRGHGKRHGGRGRHGPGHNHRGFHGPPPFGPFGFQGHPFWAAGRGRGPHTRGGRGGRGKRAHCGPAGFDSDSSVPGFDFLRGLAEQFGIPLNDQRPENADFVPPADVFDTPTQYVVHVSLSGAKKNDLSIDYDADESVLRLAGVVYRPGMTEDLHEALVMEERTREVGVFEREVRLGTREAPAVVSVDDISARLEEGVLVVTLPKVIRQPEPKKKVVVEDGNSFNEKSPAYTSRSPSVTMTPTESEDESEVEGETKDYVKIPVQ</sequence>
<dbReference type="PANTHER" id="PTHR11527">
    <property type="entry name" value="HEAT-SHOCK PROTEIN 20 FAMILY MEMBER"/>
    <property type="match status" value="1"/>
</dbReference>
<gene>
    <name evidence="6" type="ORF">N7469_008068</name>
</gene>
<dbReference type="GeneID" id="81386153"/>
<evidence type="ECO:0000256" key="1">
    <source>
        <dbReference type="ARBA" id="ARBA00023016"/>
    </source>
</evidence>
<evidence type="ECO:0000259" key="5">
    <source>
        <dbReference type="PROSITE" id="PS01031"/>
    </source>
</evidence>
<reference evidence="6" key="1">
    <citation type="submission" date="2022-11" db="EMBL/GenBank/DDBJ databases">
        <authorList>
            <person name="Petersen C."/>
        </authorList>
    </citation>
    <scope>NUCLEOTIDE SEQUENCE</scope>
    <source>
        <strain evidence="6">IBT 23319</strain>
    </source>
</reference>
<evidence type="ECO:0000256" key="2">
    <source>
        <dbReference type="PROSITE-ProRule" id="PRU00285"/>
    </source>
</evidence>
<feature type="compositionally biased region" description="Low complexity" evidence="4">
    <location>
        <begin position="73"/>
        <end position="87"/>
    </location>
</feature>
<evidence type="ECO:0000256" key="3">
    <source>
        <dbReference type="RuleBase" id="RU003616"/>
    </source>
</evidence>
<dbReference type="OrthoDB" id="5511210at2759"/>
<dbReference type="PROSITE" id="PS01031">
    <property type="entry name" value="SHSP"/>
    <property type="match status" value="1"/>
</dbReference>
<dbReference type="RefSeq" id="XP_056498537.1">
    <property type="nucleotide sequence ID" value="XM_056646986.1"/>
</dbReference>
<name>A0A9W9NR11_PENCI</name>
<protein>
    <recommendedName>
        <fullName evidence="5">SHSP domain-containing protein</fullName>
    </recommendedName>
</protein>
<comment type="similarity">
    <text evidence="2 3">Belongs to the small heat shock protein (HSP20) family.</text>
</comment>
<feature type="region of interest" description="Disordered" evidence="4">
    <location>
        <begin position="28"/>
        <end position="186"/>
    </location>
</feature>